<keyword evidence="3" id="KW-0206">Cytoskeleton</keyword>
<dbReference type="PANTHER" id="PTHR18956:SF6">
    <property type="entry name" value="HYALURONAN MEDIATED MOTILITY RECEPTOR"/>
    <property type="match status" value="1"/>
</dbReference>
<sequence>QIVKLEKTLEVYRNENQRLIHVEKENAEKRELLVVALDDLKCDRNSLLKQIEELESGRISQCVDLQRLKDENKELTEKIAAEKEKLLQDSEKNNNLVRELEKNVNDHLQGNQRLMDENRELRNVIAENDSQLIQFYNEINTMKAQLKELHNIHAYANVMNNQLIHVKTLLKSAMEKSASYKSQYDDLTSKIEPFKEQLEMYYAERNTLISMENESELKVKELFDQYANLLTHQNNKQKIRHVVKLKEENLKCRAEVATLKKELARSKAAVASYQNKIDHLQGKRRFDPKLAFRHNKENDDPCGD</sequence>
<feature type="coiled-coil region" evidence="4">
    <location>
        <begin position="2"/>
        <end position="131"/>
    </location>
</feature>
<dbReference type="PANTHER" id="PTHR18956">
    <property type="entry name" value="HYALURONAN MEDIATED MOTILITY RECEPTOR"/>
    <property type="match status" value="1"/>
</dbReference>
<name>A0A915KVQ0_ROMCU</name>
<dbReference type="AlphaFoldDB" id="A0A915KVQ0"/>
<evidence type="ECO:0000259" key="5">
    <source>
        <dbReference type="Pfam" id="PF15908"/>
    </source>
</evidence>
<dbReference type="WBParaSite" id="nRc.2.0.1.t42553-RA">
    <property type="protein sequence ID" value="nRc.2.0.1.t42553-RA"/>
    <property type="gene ID" value="nRc.2.0.1.g42553"/>
</dbReference>
<reference evidence="7" key="1">
    <citation type="submission" date="2022-11" db="UniProtKB">
        <authorList>
            <consortium name="WormBaseParasite"/>
        </authorList>
    </citation>
    <scope>IDENTIFICATION</scope>
</reference>
<feature type="domain" description="Hyaluronan-mediated motility receptor C-terminal" evidence="5">
    <location>
        <begin position="170"/>
        <end position="300"/>
    </location>
</feature>
<comment type="subcellular location">
    <subcellularLocation>
        <location evidence="1">Cytoplasm</location>
        <location evidence="1">Cytoskeleton</location>
        <location evidence="1">Spindle</location>
    </subcellularLocation>
</comment>
<evidence type="ECO:0000256" key="1">
    <source>
        <dbReference type="ARBA" id="ARBA00004186"/>
    </source>
</evidence>
<dbReference type="Pfam" id="PF15908">
    <property type="entry name" value="HMMR_C"/>
    <property type="match status" value="1"/>
</dbReference>
<dbReference type="Proteomes" id="UP000887565">
    <property type="component" value="Unplaced"/>
</dbReference>
<evidence type="ECO:0000256" key="2">
    <source>
        <dbReference type="ARBA" id="ARBA00022490"/>
    </source>
</evidence>
<evidence type="ECO:0000313" key="6">
    <source>
        <dbReference type="Proteomes" id="UP000887565"/>
    </source>
</evidence>
<protein>
    <submittedName>
        <fullName evidence="7">Hyaluronan-mediated motility receptor C-terminal domain-containing protein</fullName>
    </submittedName>
</protein>
<evidence type="ECO:0000256" key="4">
    <source>
        <dbReference type="SAM" id="Coils"/>
    </source>
</evidence>
<keyword evidence="4" id="KW-0175">Coiled coil</keyword>
<keyword evidence="2" id="KW-0963">Cytoplasm</keyword>
<keyword evidence="6" id="KW-1185">Reference proteome</keyword>
<accession>A0A915KVQ0</accession>
<dbReference type="InterPro" id="IPR026203">
    <property type="entry name" value="IHABP"/>
</dbReference>
<dbReference type="GO" id="GO:0005819">
    <property type="term" value="C:spindle"/>
    <property type="evidence" value="ECO:0007669"/>
    <property type="project" value="UniProtKB-SubCell"/>
</dbReference>
<dbReference type="InterPro" id="IPR031794">
    <property type="entry name" value="HMMR_C"/>
</dbReference>
<dbReference type="GO" id="GO:0005540">
    <property type="term" value="F:hyaluronic acid binding"/>
    <property type="evidence" value="ECO:0007669"/>
    <property type="project" value="InterPro"/>
</dbReference>
<feature type="coiled-coil region" evidence="4">
    <location>
        <begin position="242"/>
        <end position="283"/>
    </location>
</feature>
<evidence type="ECO:0000256" key="3">
    <source>
        <dbReference type="ARBA" id="ARBA00023212"/>
    </source>
</evidence>
<dbReference type="OMA" id="IHAYANV"/>
<evidence type="ECO:0000313" key="7">
    <source>
        <dbReference type="WBParaSite" id="nRc.2.0.1.t42553-RA"/>
    </source>
</evidence>
<proteinExistence type="predicted"/>
<organism evidence="6 7">
    <name type="scientific">Romanomermis culicivorax</name>
    <name type="common">Nematode worm</name>
    <dbReference type="NCBI Taxonomy" id="13658"/>
    <lineage>
        <taxon>Eukaryota</taxon>
        <taxon>Metazoa</taxon>
        <taxon>Ecdysozoa</taxon>
        <taxon>Nematoda</taxon>
        <taxon>Enoplea</taxon>
        <taxon>Dorylaimia</taxon>
        <taxon>Mermithida</taxon>
        <taxon>Mermithoidea</taxon>
        <taxon>Mermithidae</taxon>
        <taxon>Romanomermis</taxon>
    </lineage>
</organism>